<reference evidence="2 3" key="1">
    <citation type="journal article" date="2018" name="PLoS Genet.">
        <title>Population sequencing reveals clonal diversity and ancestral inbreeding in the grapevine cultivar Chardonnay.</title>
        <authorList>
            <person name="Roach M.J."/>
            <person name="Johnson D.L."/>
            <person name="Bohlmann J."/>
            <person name="van Vuuren H.J."/>
            <person name="Jones S.J."/>
            <person name="Pretorius I.S."/>
            <person name="Schmidt S.A."/>
            <person name="Borneman A.R."/>
        </authorList>
    </citation>
    <scope>NUCLEOTIDE SEQUENCE [LARGE SCALE GENOMIC DNA]</scope>
    <source>
        <strain evidence="3">cv. Chardonnay</strain>
        <tissue evidence="2">Leaf</tissue>
    </source>
</reference>
<accession>A0A438C4V3</accession>
<feature type="compositionally biased region" description="Pro residues" evidence="1">
    <location>
        <begin position="340"/>
        <end position="352"/>
    </location>
</feature>
<comment type="caution">
    <text evidence="2">The sequence shown here is derived from an EMBL/GenBank/DDBJ whole genome shotgun (WGS) entry which is preliminary data.</text>
</comment>
<dbReference type="AlphaFoldDB" id="A0A438C4V3"/>
<evidence type="ECO:0000313" key="2">
    <source>
        <dbReference type="EMBL" id="RVW18271.1"/>
    </source>
</evidence>
<evidence type="ECO:0000313" key="3">
    <source>
        <dbReference type="Proteomes" id="UP000288805"/>
    </source>
</evidence>
<dbReference type="Proteomes" id="UP000288805">
    <property type="component" value="Unassembled WGS sequence"/>
</dbReference>
<gene>
    <name evidence="2" type="ORF">CK203_114414</name>
</gene>
<name>A0A438C4V3_VITVI</name>
<dbReference type="EMBL" id="QGNW01002539">
    <property type="protein sequence ID" value="RVW18271.1"/>
    <property type="molecule type" value="Genomic_DNA"/>
</dbReference>
<feature type="region of interest" description="Disordered" evidence="1">
    <location>
        <begin position="317"/>
        <end position="358"/>
    </location>
</feature>
<organism evidence="2 3">
    <name type="scientific">Vitis vinifera</name>
    <name type="common">Grape</name>
    <dbReference type="NCBI Taxonomy" id="29760"/>
    <lineage>
        <taxon>Eukaryota</taxon>
        <taxon>Viridiplantae</taxon>
        <taxon>Streptophyta</taxon>
        <taxon>Embryophyta</taxon>
        <taxon>Tracheophyta</taxon>
        <taxon>Spermatophyta</taxon>
        <taxon>Magnoliopsida</taxon>
        <taxon>eudicotyledons</taxon>
        <taxon>Gunneridae</taxon>
        <taxon>Pentapetalae</taxon>
        <taxon>rosids</taxon>
        <taxon>Vitales</taxon>
        <taxon>Vitaceae</taxon>
        <taxon>Viteae</taxon>
        <taxon>Vitis</taxon>
    </lineage>
</organism>
<sequence>MDLIKAGEKRFLDLNEMEELRNNAYINSKVAKQRMKKWHDQLISNKEFQEGQKVLMYDTRLHIFPGKLKSRWIGPFVIHRVYSNGVVDLLNSNGKDSFRVNGYRLKPWKKFQGIEKKKIGSKLEPKQSKNRGKTELCEISQVKETSAKWHFVAKPFRSTVEASASVFRSCESDLAHECHFAEQASISQLRNHCEMEKRDFAPKVPFRRVFRNCESGFGTRVPLRSTVTSISQLRNSLRSCCENGKLLRNWRFVAKLKLTPGLPFFLFIPVKSAAKRVSKIRAPFSQPLRLLHQATPSVSPVVFSVSSAGQRSISKMARTRGKVFIPSNRKRSLRKEPSPGSVPEPAPKPSPSRPNLLQ</sequence>
<proteinExistence type="predicted"/>
<evidence type="ECO:0000256" key="1">
    <source>
        <dbReference type="SAM" id="MobiDB-lite"/>
    </source>
</evidence>
<protein>
    <submittedName>
        <fullName evidence="2">Uncharacterized protein</fullName>
    </submittedName>
</protein>